<accession>A0A9P5CPP3</accession>
<evidence type="ECO:0000313" key="2">
    <source>
        <dbReference type="EMBL" id="KAF3765396.1"/>
    </source>
</evidence>
<feature type="compositionally biased region" description="Low complexity" evidence="1">
    <location>
        <begin position="1"/>
        <end position="17"/>
    </location>
</feature>
<evidence type="ECO:0000256" key="1">
    <source>
        <dbReference type="SAM" id="MobiDB-lite"/>
    </source>
</evidence>
<evidence type="ECO:0000313" key="3">
    <source>
        <dbReference type="Proteomes" id="UP000803844"/>
    </source>
</evidence>
<organism evidence="2 3">
    <name type="scientific">Cryphonectria parasitica (strain ATCC 38755 / EP155)</name>
    <dbReference type="NCBI Taxonomy" id="660469"/>
    <lineage>
        <taxon>Eukaryota</taxon>
        <taxon>Fungi</taxon>
        <taxon>Dikarya</taxon>
        <taxon>Ascomycota</taxon>
        <taxon>Pezizomycotina</taxon>
        <taxon>Sordariomycetes</taxon>
        <taxon>Sordariomycetidae</taxon>
        <taxon>Diaporthales</taxon>
        <taxon>Cryphonectriaceae</taxon>
        <taxon>Cryphonectria-Endothia species complex</taxon>
        <taxon>Cryphonectria</taxon>
    </lineage>
</organism>
<dbReference type="EMBL" id="MU032347">
    <property type="protein sequence ID" value="KAF3765396.1"/>
    <property type="molecule type" value="Genomic_DNA"/>
</dbReference>
<feature type="region of interest" description="Disordered" evidence="1">
    <location>
        <begin position="1"/>
        <end position="85"/>
    </location>
</feature>
<dbReference type="GeneID" id="63837543"/>
<feature type="compositionally biased region" description="Gly residues" evidence="1">
    <location>
        <begin position="29"/>
        <end position="44"/>
    </location>
</feature>
<dbReference type="Proteomes" id="UP000803844">
    <property type="component" value="Unassembled WGS sequence"/>
</dbReference>
<dbReference type="AlphaFoldDB" id="A0A9P5CPP3"/>
<feature type="compositionally biased region" description="Low complexity" evidence="1">
    <location>
        <begin position="56"/>
        <end position="68"/>
    </location>
</feature>
<protein>
    <submittedName>
        <fullName evidence="2">Uncharacterized protein</fullName>
    </submittedName>
</protein>
<keyword evidence="3" id="KW-1185">Reference proteome</keyword>
<comment type="caution">
    <text evidence="2">The sequence shown here is derived from an EMBL/GenBank/DDBJ whole genome shotgun (WGS) entry which is preliminary data.</text>
</comment>
<sequence length="210" mass="23151">MRSSNANMNNNSDNNDNGPPFRGCLQGNFRGGPRGGLGRGGFGRFYGDDDATNHLTSSQQPATQPSSPGHLPMNTGKPLRGADGRPPVQWLLTDFADVQEANEAYYKFYEEMGLMFDPRLGPVGSEWQTETSARNDFENDSYIESPEIAVHKSAEDAEEWRKKSLLGAQQAIKNTVPGSREGWHFSKRIKAFSSPLIPATQGSRLDSERV</sequence>
<name>A0A9P5CPP3_CRYP1</name>
<proteinExistence type="predicted"/>
<reference evidence="2" key="1">
    <citation type="journal article" date="2020" name="Phytopathology">
        <title>Genome sequence of the chestnut blight fungus Cryphonectria parasitica EP155: A fundamental resource for an archetypical invasive plant pathogen.</title>
        <authorList>
            <person name="Crouch J.A."/>
            <person name="Dawe A."/>
            <person name="Aerts A."/>
            <person name="Barry K."/>
            <person name="Churchill A.C.L."/>
            <person name="Grimwood J."/>
            <person name="Hillman B."/>
            <person name="Milgroom M.G."/>
            <person name="Pangilinan J."/>
            <person name="Smith M."/>
            <person name="Salamov A."/>
            <person name="Schmutz J."/>
            <person name="Yadav J."/>
            <person name="Grigoriev I.V."/>
            <person name="Nuss D."/>
        </authorList>
    </citation>
    <scope>NUCLEOTIDE SEQUENCE</scope>
    <source>
        <strain evidence="2">EP155</strain>
    </source>
</reference>
<dbReference type="RefSeq" id="XP_040776357.1">
    <property type="nucleotide sequence ID" value="XM_040920414.1"/>
</dbReference>
<gene>
    <name evidence="2" type="ORF">M406DRAFT_329302</name>
</gene>